<sequence length="46" mass="5267">MFNKHLLCDNLLPQHIEGICGVLAYAGVYGYLNNFVYDQHNNKQVV</sequence>
<protein>
    <submittedName>
        <fullName evidence="1">Uncharacterized protein</fullName>
    </submittedName>
</protein>
<evidence type="ECO:0000313" key="1">
    <source>
        <dbReference type="EnsemblMetazoa" id="GBRI038437-PA"/>
    </source>
</evidence>
<dbReference type="EnsemblMetazoa" id="GBRI038437-RA">
    <property type="protein sequence ID" value="GBRI038437-PA"/>
    <property type="gene ID" value="GBRI038437"/>
</dbReference>
<dbReference type="AlphaFoldDB" id="A0A1A9WZH1"/>
<dbReference type="VEuPathDB" id="VectorBase:GBRI038437"/>
<proteinExistence type="predicted"/>
<organism evidence="1 2">
    <name type="scientific">Glossina brevipalpis</name>
    <dbReference type="NCBI Taxonomy" id="37001"/>
    <lineage>
        <taxon>Eukaryota</taxon>
        <taxon>Metazoa</taxon>
        <taxon>Ecdysozoa</taxon>
        <taxon>Arthropoda</taxon>
        <taxon>Hexapoda</taxon>
        <taxon>Insecta</taxon>
        <taxon>Pterygota</taxon>
        <taxon>Neoptera</taxon>
        <taxon>Endopterygota</taxon>
        <taxon>Diptera</taxon>
        <taxon>Brachycera</taxon>
        <taxon>Muscomorpha</taxon>
        <taxon>Hippoboscoidea</taxon>
        <taxon>Glossinidae</taxon>
        <taxon>Glossina</taxon>
    </lineage>
</organism>
<accession>A0A1A9WZH1</accession>
<evidence type="ECO:0000313" key="2">
    <source>
        <dbReference type="Proteomes" id="UP000091820"/>
    </source>
</evidence>
<name>A0A1A9WZH1_9MUSC</name>
<keyword evidence="2" id="KW-1185">Reference proteome</keyword>
<dbReference type="Proteomes" id="UP000091820">
    <property type="component" value="Unassembled WGS sequence"/>
</dbReference>
<reference evidence="1" key="2">
    <citation type="submission" date="2020-05" db="UniProtKB">
        <authorList>
            <consortium name="EnsemblMetazoa"/>
        </authorList>
    </citation>
    <scope>IDENTIFICATION</scope>
    <source>
        <strain evidence="1">IAEA</strain>
    </source>
</reference>
<reference evidence="2" key="1">
    <citation type="submission" date="2014-03" db="EMBL/GenBank/DDBJ databases">
        <authorList>
            <person name="Aksoy S."/>
            <person name="Warren W."/>
            <person name="Wilson R.K."/>
        </authorList>
    </citation>
    <scope>NUCLEOTIDE SEQUENCE [LARGE SCALE GENOMIC DNA]</scope>
    <source>
        <strain evidence="2">IAEA</strain>
    </source>
</reference>